<dbReference type="RefSeq" id="WP_213123402.1">
    <property type="nucleotide sequence ID" value="NZ_JAGYPG010000001.1"/>
</dbReference>
<gene>
    <name evidence="1" type="ORF">KHA97_03805</name>
</gene>
<dbReference type="EMBL" id="JAGYPG010000001">
    <property type="protein sequence ID" value="MBS4194199.1"/>
    <property type="molecule type" value="Genomic_DNA"/>
</dbReference>
<dbReference type="AlphaFoldDB" id="A0A942TCZ2"/>
<organism evidence="1 2">
    <name type="scientific">Lederbergia citri</name>
    <dbReference type="NCBI Taxonomy" id="2833580"/>
    <lineage>
        <taxon>Bacteria</taxon>
        <taxon>Bacillati</taxon>
        <taxon>Bacillota</taxon>
        <taxon>Bacilli</taxon>
        <taxon>Bacillales</taxon>
        <taxon>Bacillaceae</taxon>
        <taxon>Lederbergia</taxon>
    </lineage>
</organism>
<dbReference type="Proteomes" id="UP000681414">
    <property type="component" value="Unassembled WGS sequence"/>
</dbReference>
<reference evidence="1 2" key="1">
    <citation type="submission" date="2021-05" db="EMBL/GenBank/DDBJ databases">
        <title>Novel Bacillus species.</title>
        <authorList>
            <person name="Liu G."/>
        </authorList>
    </citation>
    <scope>NUCLEOTIDE SEQUENCE [LARGE SCALE GENOMIC DNA]</scope>
    <source>
        <strain evidence="2">FJAT-49780</strain>
    </source>
</reference>
<proteinExistence type="predicted"/>
<evidence type="ECO:0000313" key="1">
    <source>
        <dbReference type="EMBL" id="MBS4194199.1"/>
    </source>
</evidence>
<keyword evidence="2" id="KW-1185">Reference proteome</keyword>
<accession>A0A942TCZ2</accession>
<evidence type="ECO:0000313" key="2">
    <source>
        <dbReference type="Proteomes" id="UP000681414"/>
    </source>
</evidence>
<sequence length="71" mass="8080">MSYNPKKISLEEARLSGIDLNFEIMNNGEERYRLVSSDGSSYCRTVGSRIGAWQNSHYHKSVSEFYVVQSG</sequence>
<protein>
    <submittedName>
        <fullName evidence="1">Uncharacterized protein</fullName>
    </submittedName>
</protein>
<name>A0A942TCZ2_9BACI</name>
<comment type="caution">
    <text evidence="1">The sequence shown here is derived from an EMBL/GenBank/DDBJ whole genome shotgun (WGS) entry which is preliminary data.</text>
</comment>